<evidence type="ECO:0000256" key="1">
    <source>
        <dbReference type="SAM" id="MobiDB-lite"/>
    </source>
</evidence>
<dbReference type="AlphaFoldDB" id="A0A4Y3VJK2"/>
<evidence type="ECO:0000313" key="2">
    <source>
        <dbReference type="EMBL" id="GEC07037.1"/>
    </source>
</evidence>
<sequence>MPGLLAVPRVMQHDDLPDPCHHGIRRRLLLSLRHRTLRALADVPSVPTLTAATGNPGEAGPTHDVGPHEAPQVR</sequence>
<dbReference type="EMBL" id="BJND01000035">
    <property type="protein sequence ID" value="GEC07037.1"/>
    <property type="molecule type" value="Genomic_DNA"/>
</dbReference>
<dbReference type="Proteomes" id="UP000317881">
    <property type="component" value="Unassembled WGS sequence"/>
</dbReference>
<reference evidence="2 3" key="1">
    <citation type="submission" date="2019-06" db="EMBL/GenBank/DDBJ databases">
        <title>Whole genome shotgun sequence of Streptomyces spinoverrucosus NBRC 14228.</title>
        <authorList>
            <person name="Hosoyama A."/>
            <person name="Uohara A."/>
            <person name="Ohji S."/>
            <person name="Ichikawa N."/>
        </authorList>
    </citation>
    <scope>NUCLEOTIDE SEQUENCE [LARGE SCALE GENOMIC DNA]</scope>
    <source>
        <strain evidence="2 3">NBRC 14228</strain>
    </source>
</reference>
<proteinExistence type="predicted"/>
<feature type="region of interest" description="Disordered" evidence="1">
    <location>
        <begin position="47"/>
        <end position="74"/>
    </location>
</feature>
<gene>
    <name evidence="2" type="ORF">SSP24_46920</name>
</gene>
<organism evidence="2 3">
    <name type="scientific">Streptomyces spinoverrucosus</name>
    <dbReference type="NCBI Taxonomy" id="284043"/>
    <lineage>
        <taxon>Bacteria</taxon>
        <taxon>Bacillati</taxon>
        <taxon>Actinomycetota</taxon>
        <taxon>Actinomycetes</taxon>
        <taxon>Kitasatosporales</taxon>
        <taxon>Streptomycetaceae</taxon>
        <taxon>Streptomyces</taxon>
    </lineage>
</organism>
<evidence type="ECO:0000313" key="3">
    <source>
        <dbReference type="Proteomes" id="UP000317881"/>
    </source>
</evidence>
<protein>
    <submittedName>
        <fullName evidence="2">Uncharacterized protein</fullName>
    </submittedName>
</protein>
<accession>A0A4Y3VJK2</accession>
<keyword evidence="3" id="KW-1185">Reference proteome</keyword>
<comment type="caution">
    <text evidence="2">The sequence shown here is derived from an EMBL/GenBank/DDBJ whole genome shotgun (WGS) entry which is preliminary data.</text>
</comment>
<name>A0A4Y3VJK2_9ACTN</name>